<name>A0A077M653_9MICO</name>
<proteinExistence type="predicted"/>
<dbReference type="Proteomes" id="UP000035720">
    <property type="component" value="Unassembled WGS sequence"/>
</dbReference>
<evidence type="ECO:0000256" key="1">
    <source>
        <dbReference type="SAM" id="MobiDB-lite"/>
    </source>
</evidence>
<dbReference type="Pfam" id="PF26427">
    <property type="entry name" value="HR_L37"/>
    <property type="match status" value="1"/>
</dbReference>
<feature type="region of interest" description="Disordered" evidence="1">
    <location>
        <begin position="1"/>
        <end position="24"/>
    </location>
</feature>
<evidence type="ECO:0000313" key="3">
    <source>
        <dbReference type="Proteomes" id="UP000035720"/>
    </source>
</evidence>
<organism evidence="2 3">
    <name type="scientific">Nostocoides jenkinsii Ben 74</name>
    <dbReference type="NCBI Taxonomy" id="1193518"/>
    <lineage>
        <taxon>Bacteria</taxon>
        <taxon>Bacillati</taxon>
        <taxon>Actinomycetota</taxon>
        <taxon>Actinomycetes</taxon>
        <taxon>Micrococcales</taxon>
        <taxon>Intrasporangiaceae</taxon>
        <taxon>Nostocoides</taxon>
    </lineage>
</organism>
<reference evidence="2 3" key="1">
    <citation type="journal article" date="2013" name="ISME J.">
        <title>A metabolic model for members of the genus Tetrasphaera involved in enhanced biological phosphorus removal.</title>
        <authorList>
            <person name="Kristiansen R."/>
            <person name="Nguyen H.T.T."/>
            <person name="Saunders A.M."/>
            <person name="Nielsen J.L."/>
            <person name="Wimmer R."/>
            <person name="Le V.Q."/>
            <person name="McIlroy S.J."/>
            <person name="Petrovski S."/>
            <person name="Seviour R.J."/>
            <person name="Calteau A."/>
            <person name="Nielsen K.L."/>
            <person name="Nielsen P.H."/>
        </authorList>
    </citation>
    <scope>NUCLEOTIDE SEQUENCE [LARGE SCALE GENOMIC DNA]</scope>
    <source>
        <strain evidence="2 3">Ben 74</strain>
    </source>
</reference>
<protein>
    <submittedName>
        <fullName evidence="2">Uncharacterized protein</fullName>
    </submittedName>
</protein>
<dbReference type="EMBL" id="CAJC01000046">
    <property type="protein sequence ID" value="CCI52049.1"/>
    <property type="molecule type" value="Genomic_DNA"/>
</dbReference>
<accession>A0A077M653</accession>
<comment type="caution">
    <text evidence="2">The sequence shown here is derived from an EMBL/GenBank/DDBJ whole genome shotgun (WGS) entry which is preliminary data.</text>
</comment>
<sequence>MSKRARKRRDRKKKGANHGRKPNA</sequence>
<dbReference type="InterPro" id="IPR058090">
    <property type="entry name" value="bL37_actino"/>
</dbReference>
<evidence type="ECO:0000313" key="2">
    <source>
        <dbReference type="EMBL" id="CCI52049.1"/>
    </source>
</evidence>
<gene>
    <name evidence="2" type="ORF">BN13_140041</name>
</gene>
<dbReference type="NCBIfam" id="NF047428">
    <property type="entry name" value="ribo_Myco_bL37"/>
    <property type="match status" value="1"/>
</dbReference>
<dbReference type="STRING" id="1193518.BN13_140041"/>
<keyword evidence="3" id="KW-1185">Reference proteome</keyword>
<dbReference type="AlphaFoldDB" id="A0A077M653"/>
<dbReference type="RefSeq" id="WP_369299113.1">
    <property type="nucleotide sequence ID" value="NZ_HF571038.1"/>
</dbReference>